<dbReference type="EMBL" id="JACHHJ010000001">
    <property type="protein sequence ID" value="MBB6448689.1"/>
    <property type="molecule type" value="Genomic_DNA"/>
</dbReference>
<sequence>MIYNLGKHEPSIDPTTYIAPGAYIIGQVELHKNTSVWFTSVLRGDNEPIKVGTGTNIQEGSILHVDPGYPLVIGENVTIGHRTVIHGCTIEEGKMIGMGAVVLNGAHIKKGAVVGENKIIAKETIAAGVLAKELKIGI</sequence>
<dbReference type="CDD" id="cd04645">
    <property type="entry name" value="LbH_gamma_CA_like"/>
    <property type="match status" value="1"/>
</dbReference>
<gene>
    <name evidence="1" type="ORF">HNR44_000638</name>
</gene>
<dbReference type="InterPro" id="IPR011004">
    <property type="entry name" value="Trimer_LpxA-like_sf"/>
</dbReference>
<protein>
    <submittedName>
        <fullName evidence="1">Carbonic anhydrase/acetyltransferase-like protein (Isoleucine patch superfamily)</fullName>
    </submittedName>
</protein>
<dbReference type="AlphaFoldDB" id="A0A841PIY1"/>
<dbReference type="GO" id="GO:0016740">
    <property type="term" value="F:transferase activity"/>
    <property type="evidence" value="ECO:0007669"/>
    <property type="project" value="UniProtKB-KW"/>
</dbReference>
<dbReference type="PANTHER" id="PTHR13061">
    <property type="entry name" value="DYNACTIN SUBUNIT P25"/>
    <property type="match status" value="1"/>
</dbReference>
<evidence type="ECO:0000313" key="1">
    <source>
        <dbReference type="EMBL" id="MBB6448689.1"/>
    </source>
</evidence>
<organism evidence="1 2">
    <name type="scientific">Geomicrobium halophilum</name>
    <dbReference type="NCBI Taxonomy" id="549000"/>
    <lineage>
        <taxon>Bacteria</taxon>
        <taxon>Bacillati</taxon>
        <taxon>Bacillota</taxon>
        <taxon>Bacilli</taxon>
        <taxon>Bacillales</taxon>
        <taxon>Geomicrobium</taxon>
    </lineage>
</organism>
<dbReference type="PANTHER" id="PTHR13061:SF29">
    <property type="entry name" value="GAMMA CARBONIC ANHYDRASE-LIKE 1, MITOCHONDRIAL-RELATED"/>
    <property type="match status" value="1"/>
</dbReference>
<keyword evidence="1" id="KW-0808">Transferase</keyword>
<keyword evidence="2" id="KW-1185">Reference proteome</keyword>
<dbReference type="InterPro" id="IPR047324">
    <property type="entry name" value="LbH_gamma_CA-like"/>
</dbReference>
<dbReference type="Proteomes" id="UP000568839">
    <property type="component" value="Unassembled WGS sequence"/>
</dbReference>
<name>A0A841PIY1_9BACL</name>
<proteinExistence type="predicted"/>
<dbReference type="Gene3D" id="2.160.10.10">
    <property type="entry name" value="Hexapeptide repeat proteins"/>
    <property type="match status" value="1"/>
</dbReference>
<evidence type="ECO:0000313" key="2">
    <source>
        <dbReference type="Proteomes" id="UP000568839"/>
    </source>
</evidence>
<dbReference type="SUPFAM" id="SSF51161">
    <property type="entry name" value="Trimeric LpxA-like enzymes"/>
    <property type="match status" value="1"/>
</dbReference>
<comment type="caution">
    <text evidence="1">The sequence shown here is derived from an EMBL/GenBank/DDBJ whole genome shotgun (WGS) entry which is preliminary data.</text>
</comment>
<dbReference type="InterPro" id="IPR050484">
    <property type="entry name" value="Transf_Hexapept/Carb_Anhydrase"/>
</dbReference>
<dbReference type="RefSeq" id="WP_184402645.1">
    <property type="nucleotide sequence ID" value="NZ_JACHHJ010000001.1"/>
</dbReference>
<reference evidence="1 2" key="1">
    <citation type="submission" date="2020-08" db="EMBL/GenBank/DDBJ databases">
        <title>Genomic Encyclopedia of Type Strains, Phase IV (KMG-IV): sequencing the most valuable type-strain genomes for metagenomic binning, comparative biology and taxonomic classification.</title>
        <authorList>
            <person name="Goeker M."/>
        </authorList>
    </citation>
    <scope>NUCLEOTIDE SEQUENCE [LARGE SCALE GENOMIC DNA]</scope>
    <source>
        <strain evidence="1 2">DSM 21769</strain>
    </source>
</reference>
<accession>A0A841PIY1</accession>